<name>A0ABY7H9T2_9BACT</name>
<dbReference type="EMBL" id="CP114040">
    <property type="protein sequence ID" value="WAS96030.1"/>
    <property type="molecule type" value="Genomic_DNA"/>
</dbReference>
<proteinExistence type="predicted"/>
<keyword evidence="2" id="KW-1185">Reference proteome</keyword>
<dbReference type="RefSeq" id="WP_269038372.1">
    <property type="nucleotide sequence ID" value="NZ_CP114040.1"/>
</dbReference>
<reference evidence="1" key="1">
    <citation type="submission" date="2022-11" db="EMBL/GenBank/DDBJ databases">
        <title>Minimal conservation of predation-associated metabolite biosynthetic gene clusters underscores biosynthetic potential of Myxococcota including descriptions for ten novel species: Archangium lansinium sp. nov., Myxococcus landrumus sp. nov., Nannocystis bai.</title>
        <authorList>
            <person name="Ahearne A."/>
            <person name="Stevens C."/>
            <person name="Dowd S."/>
        </authorList>
    </citation>
    <scope>NUCLEOTIDE SEQUENCE</scope>
    <source>
        <strain evidence="1">Fl3</strain>
    </source>
</reference>
<evidence type="ECO:0000313" key="2">
    <source>
        <dbReference type="Proteomes" id="UP001164459"/>
    </source>
</evidence>
<organism evidence="1 2">
    <name type="scientific">Nannocystis punicea</name>
    <dbReference type="NCBI Taxonomy" id="2995304"/>
    <lineage>
        <taxon>Bacteria</taxon>
        <taxon>Pseudomonadati</taxon>
        <taxon>Myxococcota</taxon>
        <taxon>Polyangia</taxon>
        <taxon>Nannocystales</taxon>
        <taxon>Nannocystaceae</taxon>
        <taxon>Nannocystis</taxon>
    </lineage>
</organism>
<gene>
    <name evidence="1" type="ORF">O0S08_07685</name>
</gene>
<dbReference type="Proteomes" id="UP001164459">
    <property type="component" value="Chromosome"/>
</dbReference>
<protein>
    <submittedName>
        <fullName evidence="1">Uncharacterized protein</fullName>
    </submittedName>
</protein>
<evidence type="ECO:0000313" key="1">
    <source>
        <dbReference type="EMBL" id="WAS96030.1"/>
    </source>
</evidence>
<sequence length="63" mass="6390">MMVIEWSVTTGSPTRINDSGGDGDGLTSGADIFVTGNFGGVGGHSLTVGRLADGGLQGRLWTH</sequence>
<accession>A0ABY7H9T2</accession>